<dbReference type="EMBL" id="ML208281">
    <property type="protein sequence ID" value="TFK72783.1"/>
    <property type="molecule type" value="Genomic_DNA"/>
</dbReference>
<organism evidence="1 2">
    <name type="scientific">Pluteus cervinus</name>
    <dbReference type="NCBI Taxonomy" id="181527"/>
    <lineage>
        <taxon>Eukaryota</taxon>
        <taxon>Fungi</taxon>
        <taxon>Dikarya</taxon>
        <taxon>Basidiomycota</taxon>
        <taxon>Agaricomycotina</taxon>
        <taxon>Agaricomycetes</taxon>
        <taxon>Agaricomycetidae</taxon>
        <taxon>Agaricales</taxon>
        <taxon>Pluteineae</taxon>
        <taxon>Pluteaceae</taxon>
        <taxon>Pluteus</taxon>
    </lineage>
</organism>
<evidence type="ECO:0000313" key="2">
    <source>
        <dbReference type="Proteomes" id="UP000308600"/>
    </source>
</evidence>
<name>A0ACD3B422_9AGAR</name>
<proteinExistence type="predicted"/>
<reference evidence="1 2" key="1">
    <citation type="journal article" date="2019" name="Nat. Ecol. Evol.">
        <title>Megaphylogeny resolves global patterns of mushroom evolution.</title>
        <authorList>
            <person name="Varga T."/>
            <person name="Krizsan K."/>
            <person name="Foldi C."/>
            <person name="Dima B."/>
            <person name="Sanchez-Garcia M."/>
            <person name="Sanchez-Ramirez S."/>
            <person name="Szollosi G.J."/>
            <person name="Szarkandi J.G."/>
            <person name="Papp V."/>
            <person name="Albert L."/>
            <person name="Andreopoulos W."/>
            <person name="Angelini C."/>
            <person name="Antonin V."/>
            <person name="Barry K.W."/>
            <person name="Bougher N.L."/>
            <person name="Buchanan P."/>
            <person name="Buyck B."/>
            <person name="Bense V."/>
            <person name="Catcheside P."/>
            <person name="Chovatia M."/>
            <person name="Cooper J."/>
            <person name="Damon W."/>
            <person name="Desjardin D."/>
            <person name="Finy P."/>
            <person name="Geml J."/>
            <person name="Haridas S."/>
            <person name="Hughes K."/>
            <person name="Justo A."/>
            <person name="Karasinski D."/>
            <person name="Kautmanova I."/>
            <person name="Kiss B."/>
            <person name="Kocsube S."/>
            <person name="Kotiranta H."/>
            <person name="LaButti K.M."/>
            <person name="Lechner B.E."/>
            <person name="Liimatainen K."/>
            <person name="Lipzen A."/>
            <person name="Lukacs Z."/>
            <person name="Mihaltcheva S."/>
            <person name="Morgado L.N."/>
            <person name="Niskanen T."/>
            <person name="Noordeloos M.E."/>
            <person name="Ohm R.A."/>
            <person name="Ortiz-Santana B."/>
            <person name="Ovrebo C."/>
            <person name="Racz N."/>
            <person name="Riley R."/>
            <person name="Savchenko A."/>
            <person name="Shiryaev A."/>
            <person name="Soop K."/>
            <person name="Spirin V."/>
            <person name="Szebenyi C."/>
            <person name="Tomsovsky M."/>
            <person name="Tulloss R.E."/>
            <person name="Uehling J."/>
            <person name="Grigoriev I.V."/>
            <person name="Vagvolgyi C."/>
            <person name="Papp T."/>
            <person name="Martin F.M."/>
            <person name="Miettinen O."/>
            <person name="Hibbett D.S."/>
            <person name="Nagy L.G."/>
        </authorList>
    </citation>
    <scope>NUCLEOTIDE SEQUENCE [LARGE SCALE GENOMIC DNA]</scope>
    <source>
        <strain evidence="1 2">NL-1719</strain>
    </source>
</reference>
<sequence>MPDYLPTDVVYNIVSFFPNDRATLRACSHVCWTFKDPSQELLFSCITLTNLRITQLRNISSSPRLSAHVRTIAFTSPDWGLSLDTIRELLSKLPNIRTLMFSLGSRITYFMPVLIELQPQMKVEHIENESCKGLPLKLLRIYPHLRRLALPDADIVGLTEAVLSLQASPAARHDTVLPQTQSSPRPKLQVLTGRDYMVRTGEKPLSHYLFPWLSHSSSSLDISELQHFDWQCHNSRDWNILLNFMLSLSHTLRSLVLHIDSGTLHFAAETRHISLATFSRLRFLDFRLAFGTGRDRVIQLQNFVFQITSTLPKSNHLEIIEITIQLHPLCPDSIHQDAWESLDSLLSQTRFAHLVEVQIHLTLEHAVRTQKLLDFVGRATQSLFACFCQMGERGKIRIFGDVD</sequence>
<dbReference type="Proteomes" id="UP000308600">
    <property type="component" value="Unassembled WGS sequence"/>
</dbReference>
<evidence type="ECO:0000313" key="1">
    <source>
        <dbReference type="EMBL" id="TFK72783.1"/>
    </source>
</evidence>
<gene>
    <name evidence="1" type="ORF">BDN72DRAFT_281619</name>
</gene>
<protein>
    <submittedName>
        <fullName evidence="1">Uncharacterized protein</fullName>
    </submittedName>
</protein>
<accession>A0ACD3B422</accession>
<keyword evidence="2" id="KW-1185">Reference proteome</keyword>